<dbReference type="Gene3D" id="3.40.50.300">
    <property type="entry name" value="P-loop containing nucleotide triphosphate hydrolases"/>
    <property type="match status" value="1"/>
</dbReference>
<protein>
    <recommendedName>
        <fullName evidence="3 11">Shikimate kinase</fullName>
        <shortName evidence="11">SK</shortName>
        <ecNumber evidence="3 11">2.7.1.71</ecNumber>
    </recommendedName>
</protein>
<evidence type="ECO:0000256" key="9">
    <source>
        <dbReference type="ARBA" id="ARBA00023141"/>
    </source>
</evidence>
<dbReference type="PANTHER" id="PTHR21087:SF16">
    <property type="entry name" value="SHIKIMATE KINASE 1, CHLOROPLASTIC"/>
    <property type="match status" value="1"/>
</dbReference>
<dbReference type="PANTHER" id="PTHR21087">
    <property type="entry name" value="SHIKIMATE KINASE"/>
    <property type="match status" value="1"/>
</dbReference>
<keyword evidence="14" id="KW-1185">Reference proteome</keyword>
<reference evidence="12 14" key="1">
    <citation type="submission" date="2019-07" db="EMBL/GenBank/DDBJ databases">
        <title>Whole genome shotgun sequence of Frigoribacterium faeni NBRC 103066.</title>
        <authorList>
            <person name="Hosoyama A."/>
            <person name="Uohara A."/>
            <person name="Ohji S."/>
            <person name="Ichikawa N."/>
        </authorList>
    </citation>
    <scope>NUCLEOTIDE SEQUENCE [LARGE SCALE GENOMIC DNA]</scope>
    <source>
        <strain evidence="12 14">NBRC 103066</strain>
    </source>
</reference>
<comment type="cofactor">
    <cofactor evidence="11">
        <name>Mg(2+)</name>
        <dbReference type="ChEBI" id="CHEBI:18420"/>
    </cofactor>
    <text evidence="11">Binds 1 Mg(2+) ion per subunit.</text>
</comment>
<dbReference type="GO" id="GO:0008652">
    <property type="term" value="P:amino acid biosynthetic process"/>
    <property type="evidence" value="ECO:0007669"/>
    <property type="project" value="UniProtKB-KW"/>
</dbReference>
<gene>
    <name evidence="11 12" type="primary">aroK</name>
    <name evidence="13" type="ORF">FB463_001064</name>
    <name evidence="12" type="ORF">FFA01_07770</name>
</gene>
<accession>A0A7W3JH93</accession>
<dbReference type="Proteomes" id="UP000321154">
    <property type="component" value="Unassembled WGS sequence"/>
</dbReference>
<feature type="binding site" evidence="11">
    <location>
        <position position="134"/>
    </location>
    <ligand>
        <name>substrate</name>
    </ligand>
</feature>
<dbReference type="GO" id="GO:0000287">
    <property type="term" value="F:magnesium ion binding"/>
    <property type="evidence" value="ECO:0007669"/>
    <property type="project" value="UniProtKB-UniRule"/>
</dbReference>
<dbReference type="GO" id="GO:0005829">
    <property type="term" value="C:cytosol"/>
    <property type="evidence" value="ECO:0007669"/>
    <property type="project" value="TreeGrafter"/>
</dbReference>
<evidence type="ECO:0000313" key="14">
    <source>
        <dbReference type="Proteomes" id="UP000321154"/>
    </source>
</evidence>
<evidence type="ECO:0000256" key="2">
    <source>
        <dbReference type="ARBA" id="ARBA00006997"/>
    </source>
</evidence>
<evidence type="ECO:0000313" key="15">
    <source>
        <dbReference type="Proteomes" id="UP000522688"/>
    </source>
</evidence>
<comment type="function">
    <text evidence="11">Catalyzes the specific phosphorylation of the 3-hydroxyl group of shikimic acid using ATP as a cosubstrate.</text>
</comment>
<keyword evidence="7 11" id="KW-0418">Kinase</keyword>
<keyword evidence="11" id="KW-0479">Metal-binding</keyword>
<comment type="similarity">
    <text evidence="2 11">Belongs to the shikimate kinase family.</text>
</comment>
<dbReference type="InterPro" id="IPR027417">
    <property type="entry name" value="P-loop_NTPase"/>
</dbReference>
<keyword evidence="8 11" id="KW-0067">ATP-binding</keyword>
<dbReference type="InterPro" id="IPR000623">
    <property type="entry name" value="Shikimate_kinase/TSH1"/>
</dbReference>
<proteinExistence type="inferred from homology"/>
<evidence type="ECO:0000256" key="6">
    <source>
        <dbReference type="ARBA" id="ARBA00022741"/>
    </source>
</evidence>
<feature type="binding site" evidence="11">
    <location>
        <position position="18"/>
    </location>
    <ligand>
        <name>Mg(2+)</name>
        <dbReference type="ChEBI" id="CHEBI:18420"/>
    </ligand>
</feature>
<dbReference type="EC" id="2.7.1.71" evidence="3 11"/>
<dbReference type="PRINTS" id="PR01100">
    <property type="entry name" value="SHIKIMTKNASE"/>
</dbReference>
<evidence type="ECO:0000256" key="4">
    <source>
        <dbReference type="ARBA" id="ARBA00022605"/>
    </source>
</evidence>
<dbReference type="SUPFAM" id="SSF52540">
    <property type="entry name" value="P-loop containing nucleoside triphosphate hydrolases"/>
    <property type="match status" value="1"/>
</dbReference>
<evidence type="ECO:0000256" key="8">
    <source>
        <dbReference type="ARBA" id="ARBA00022840"/>
    </source>
</evidence>
<reference evidence="13 15" key="2">
    <citation type="submission" date="2020-07" db="EMBL/GenBank/DDBJ databases">
        <title>Sequencing the genomes of 1000 actinobacteria strains.</title>
        <authorList>
            <person name="Klenk H.-P."/>
        </authorList>
    </citation>
    <scope>NUCLEOTIDE SEQUENCE [LARGE SCALE GENOMIC DNA]</scope>
    <source>
        <strain evidence="13 15">DSM 10309</strain>
    </source>
</reference>
<evidence type="ECO:0000256" key="11">
    <source>
        <dbReference type="HAMAP-Rule" id="MF_00109"/>
    </source>
</evidence>
<feature type="binding site" evidence="11">
    <location>
        <begin position="14"/>
        <end position="19"/>
    </location>
    <ligand>
        <name>ATP</name>
        <dbReference type="ChEBI" id="CHEBI:30616"/>
    </ligand>
</feature>
<organism evidence="13 15">
    <name type="scientific">Frigoribacterium faeni</name>
    <dbReference type="NCBI Taxonomy" id="145483"/>
    <lineage>
        <taxon>Bacteria</taxon>
        <taxon>Bacillati</taxon>
        <taxon>Actinomycetota</taxon>
        <taxon>Actinomycetes</taxon>
        <taxon>Micrococcales</taxon>
        <taxon>Microbacteriaceae</taxon>
        <taxon>Frigoribacterium</taxon>
    </lineage>
</organism>
<sequence>MTSPGPVVLIGPMGAGKTSIGKKLSRRLGVAFRDSDRIVVQRHGPIADLFAGHGEEHFRELERDAVADALASDGVVSLGGGAVLDETTRASLAPLPVVLLTVSPEAVEARLAGSSRPLLQRGGIDAWRAIAADRDPVYRELASVVVDTSHRPVSAVVDDIVTWLDTERGTA</sequence>
<dbReference type="RefSeq" id="WP_146853190.1">
    <property type="nucleotide sequence ID" value="NZ_BAAAHR010000002.1"/>
</dbReference>
<dbReference type="EMBL" id="JACGWW010000001">
    <property type="protein sequence ID" value="MBA8812840.1"/>
    <property type="molecule type" value="Genomic_DNA"/>
</dbReference>
<keyword evidence="5 11" id="KW-0808">Transferase</keyword>
<dbReference type="EMBL" id="BJUV01000005">
    <property type="protein sequence ID" value="GEK82468.1"/>
    <property type="molecule type" value="Genomic_DNA"/>
</dbReference>
<dbReference type="GO" id="GO:0005524">
    <property type="term" value="F:ATP binding"/>
    <property type="evidence" value="ECO:0007669"/>
    <property type="project" value="UniProtKB-UniRule"/>
</dbReference>
<comment type="subcellular location">
    <subcellularLocation>
        <location evidence="11">Cytoplasm</location>
    </subcellularLocation>
</comment>
<evidence type="ECO:0000256" key="5">
    <source>
        <dbReference type="ARBA" id="ARBA00022679"/>
    </source>
</evidence>
<feature type="binding site" evidence="11">
    <location>
        <position position="59"/>
    </location>
    <ligand>
        <name>substrate</name>
    </ligand>
</feature>
<evidence type="ECO:0000256" key="1">
    <source>
        <dbReference type="ARBA" id="ARBA00004842"/>
    </source>
</evidence>
<dbReference type="HAMAP" id="MF_00109">
    <property type="entry name" value="Shikimate_kinase"/>
    <property type="match status" value="1"/>
</dbReference>
<name>A0A7W3JH93_9MICO</name>
<dbReference type="GO" id="GO:0009423">
    <property type="term" value="P:chorismate biosynthetic process"/>
    <property type="evidence" value="ECO:0007669"/>
    <property type="project" value="UniProtKB-UniRule"/>
</dbReference>
<feature type="binding site" evidence="11">
    <location>
        <position position="80"/>
    </location>
    <ligand>
        <name>substrate</name>
    </ligand>
</feature>
<dbReference type="OrthoDB" id="9800332at2"/>
<dbReference type="GO" id="GO:0009073">
    <property type="term" value="P:aromatic amino acid family biosynthetic process"/>
    <property type="evidence" value="ECO:0007669"/>
    <property type="project" value="UniProtKB-KW"/>
</dbReference>
<feature type="binding site" evidence="11">
    <location>
        <position position="116"/>
    </location>
    <ligand>
        <name>ATP</name>
        <dbReference type="ChEBI" id="CHEBI:30616"/>
    </ligand>
</feature>
<evidence type="ECO:0000313" key="13">
    <source>
        <dbReference type="EMBL" id="MBA8812840.1"/>
    </source>
</evidence>
<feature type="binding site" evidence="11">
    <location>
        <position position="36"/>
    </location>
    <ligand>
        <name>substrate</name>
    </ligand>
</feature>
<feature type="binding site" evidence="11">
    <location>
        <position position="151"/>
    </location>
    <ligand>
        <name>ATP</name>
        <dbReference type="ChEBI" id="CHEBI:30616"/>
    </ligand>
</feature>
<keyword evidence="11" id="KW-0460">Magnesium</keyword>
<evidence type="ECO:0000313" key="12">
    <source>
        <dbReference type="EMBL" id="GEK82468.1"/>
    </source>
</evidence>
<comment type="caution">
    <text evidence="13">The sequence shown here is derived from an EMBL/GenBank/DDBJ whole genome shotgun (WGS) entry which is preliminary data.</text>
</comment>
<keyword evidence="4 11" id="KW-0028">Amino-acid biosynthesis</keyword>
<dbReference type="InterPro" id="IPR023000">
    <property type="entry name" value="Shikimate_kinase_CS"/>
</dbReference>
<dbReference type="AlphaFoldDB" id="A0A7W3JH93"/>
<comment type="catalytic activity">
    <reaction evidence="10 11">
        <text>shikimate + ATP = 3-phosphoshikimate + ADP + H(+)</text>
        <dbReference type="Rhea" id="RHEA:13121"/>
        <dbReference type="ChEBI" id="CHEBI:15378"/>
        <dbReference type="ChEBI" id="CHEBI:30616"/>
        <dbReference type="ChEBI" id="CHEBI:36208"/>
        <dbReference type="ChEBI" id="CHEBI:145989"/>
        <dbReference type="ChEBI" id="CHEBI:456216"/>
        <dbReference type="EC" id="2.7.1.71"/>
    </reaction>
</comment>
<dbReference type="PROSITE" id="PS01128">
    <property type="entry name" value="SHIKIMATE_KINASE"/>
    <property type="match status" value="1"/>
</dbReference>
<keyword evidence="6 11" id="KW-0547">Nucleotide-binding</keyword>
<dbReference type="InterPro" id="IPR031322">
    <property type="entry name" value="Shikimate/glucono_kinase"/>
</dbReference>
<keyword evidence="9 11" id="KW-0057">Aromatic amino acid biosynthesis</keyword>
<evidence type="ECO:0000256" key="3">
    <source>
        <dbReference type="ARBA" id="ARBA00012154"/>
    </source>
</evidence>
<dbReference type="Proteomes" id="UP000522688">
    <property type="component" value="Unassembled WGS sequence"/>
</dbReference>
<comment type="pathway">
    <text evidence="1 11">Metabolic intermediate biosynthesis; chorismate biosynthesis; chorismate from D-erythrose 4-phosphate and phosphoenolpyruvate: step 5/7.</text>
</comment>
<comment type="subunit">
    <text evidence="11">Monomer.</text>
</comment>
<keyword evidence="11" id="KW-0963">Cytoplasm</keyword>
<dbReference type="Pfam" id="PF01202">
    <property type="entry name" value="SKI"/>
    <property type="match status" value="1"/>
</dbReference>
<dbReference type="CDD" id="cd00464">
    <property type="entry name" value="SK"/>
    <property type="match status" value="1"/>
</dbReference>
<evidence type="ECO:0000256" key="10">
    <source>
        <dbReference type="ARBA" id="ARBA00048567"/>
    </source>
</evidence>
<evidence type="ECO:0000256" key="7">
    <source>
        <dbReference type="ARBA" id="ARBA00022777"/>
    </source>
</evidence>
<dbReference type="GO" id="GO:0004765">
    <property type="term" value="F:shikimate kinase activity"/>
    <property type="evidence" value="ECO:0007669"/>
    <property type="project" value="UniProtKB-UniRule"/>
</dbReference>
<dbReference type="UniPathway" id="UPA00053">
    <property type="reaction ID" value="UER00088"/>
</dbReference>